<gene>
    <name evidence="2" type="ORF">ACFO3I_00580</name>
</gene>
<comment type="caution">
    <text evidence="2">The sequence shown here is derived from an EMBL/GenBank/DDBJ whole genome shotgun (WGS) entry which is preliminary data.</text>
</comment>
<organism evidence="2 3">
    <name type="scientific">Rheinheimera marina</name>
    <dbReference type="NCBI Taxonomy" id="1774958"/>
    <lineage>
        <taxon>Bacteria</taxon>
        <taxon>Pseudomonadati</taxon>
        <taxon>Pseudomonadota</taxon>
        <taxon>Gammaproteobacteria</taxon>
        <taxon>Chromatiales</taxon>
        <taxon>Chromatiaceae</taxon>
        <taxon>Rheinheimera</taxon>
    </lineage>
</organism>
<reference evidence="3" key="1">
    <citation type="journal article" date="2019" name="Int. J. Syst. Evol. Microbiol.">
        <title>The Global Catalogue of Microorganisms (GCM) 10K type strain sequencing project: providing services to taxonomists for standard genome sequencing and annotation.</title>
        <authorList>
            <consortium name="The Broad Institute Genomics Platform"/>
            <consortium name="The Broad Institute Genome Sequencing Center for Infectious Disease"/>
            <person name="Wu L."/>
            <person name="Ma J."/>
        </authorList>
    </citation>
    <scope>NUCLEOTIDE SEQUENCE [LARGE SCALE GENOMIC DNA]</scope>
    <source>
        <strain evidence="3">DT28</strain>
    </source>
</reference>
<evidence type="ECO:0000256" key="1">
    <source>
        <dbReference type="SAM" id="Phobius"/>
    </source>
</evidence>
<keyword evidence="1" id="KW-0812">Transmembrane</keyword>
<feature type="transmembrane region" description="Helical" evidence="1">
    <location>
        <begin position="103"/>
        <end position="121"/>
    </location>
</feature>
<sequence length="126" mass="14450">MPEHRTVSTGLKLSLSVFVLVTLLLLYLDWQLVVPGWLKYLLLLLNLATLFGYWRDKKAAEQQAWRTQESTLLLLGLLGGWPAALIAQHGFRHKNKKLSFQILFYLTVLLSSGLFYALWLHSTLLP</sequence>
<evidence type="ECO:0000313" key="2">
    <source>
        <dbReference type="EMBL" id="MFC4653507.1"/>
    </source>
</evidence>
<evidence type="ECO:0000313" key="3">
    <source>
        <dbReference type="Proteomes" id="UP001595962"/>
    </source>
</evidence>
<dbReference type="Pfam" id="PF06961">
    <property type="entry name" value="DUF1294"/>
    <property type="match status" value="1"/>
</dbReference>
<keyword evidence="1" id="KW-1133">Transmembrane helix</keyword>
<name>A0ABV9JFR7_9GAMM</name>
<dbReference type="RefSeq" id="WP_377330862.1">
    <property type="nucleotide sequence ID" value="NZ_JBHSGB010000001.1"/>
</dbReference>
<dbReference type="Proteomes" id="UP001595962">
    <property type="component" value="Unassembled WGS sequence"/>
</dbReference>
<accession>A0ABV9JFR7</accession>
<keyword evidence="1" id="KW-0472">Membrane</keyword>
<feature type="transmembrane region" description="Helical" evidence="1">
    <location>
        <begin position="12"/>
        <end position="30"/>
    </location>
</feature>
<keyword evidence="3" id="KW-1185">Reference proteome</keyword>
<dbReference type="EMBL" id="JBHSGB010000001">
    <property type="protein sequence ID" value="MFC4653507.1"/>
    <property type="molecule type" value="Genomic_DNA"/>
</dbReference>
<proteinExistence type="predicted"/>
<feature type="transmembrane region" description="Helical" evidence="1">
    <location>
        <begin position="37"/>
        <end position="54"/>
    </location>
</feature>
<protein>
    <submittedName>
        <fullName evidence="2">DUF1294 domain-containing protein</fullName>
    </submittedName>
</protein>
<dbReference type="InterPro" id="IPR010718">
    <property type="entry name" value="DUF1294"/>
</dbReference>